<dbReference type="SUPFAM" id="SSF53850">
    <property type="entry name" value="Periplasmic binding protein-like II"/>
    <property type="match status" value="1"/>
</dbReference>
<dbReference type="Proteomes" id="UP000319210">
    <property type="component" value="Unassembled WGS sequence"/>
</dbReference>
<dbReference type="Gene3D" id="3.40.50.410">
    <property type="entry name" value="von Willebrand factor, type A domain"/>
    <property type="match status" value="1"/>
</dbReference>
<dbReference type="AlphaFoldDB" id="A0A4Y3QTZ0"/>
<organism evidence="3 4">
    <name type="scientific">Streptomyces cacaoi</name>
    <dbReference type="NCBI Taxonomy" id="1898"/>
    <lineage>
        <taxon>Bacteria</taxon>
        <taxon>Bacillati</taxon>
        <taxon>Actinomycetota</taxon>
        <taxon>Actinomycetes</taxon>
        <taxon>Kitasatosporales</taxon>
        <taxon>Streptomycetaceae</taxon>
        <taxon>Streptomyces</taxon>
    </lineage>
</organism>
<evidence type="ECO:0000256" key="1">
    <source>
        <dbReference type="SAM" id="MobiDB-lite"/>
    </source>
</evidence>
<proteinExistence type="predicted"/>
<feature type="region of interest" description="Disordered" evidence="1">
    <location>
        <begin position="360"/>
        <end position="381"/>
    </location>
</feature>
<evidence type="ECO:0000313" key="3">
    <source>
        <dbReference type="EMBL" id="GEB48147.1"/>
    </source>
</evidence>
<dbReference type="Pfam" id="PF13531">
    <property type="entry name" value="SBP_bac_11"/>
    <property type="match status" value="1"/>
</dbReference>
<dbReference type="InterPro" id="IPR002035">
    <property type="entry name" value="VWF_A"/>
</dbReference>
<accession>A0A4Y3QTZ0</accession>
<dbReference type="InterPro" id="IPR036465">
    <property type="entry name" value="vWFA_dom_sf"/>
</dbReference>
<evidence type="ECO:0000259" key="2">
    <source>
        <dbReference type="PROSITE" id="PS50234"/>
    </source>
</evidence>
<keyword evidence="4" id="KW-1185">Reference proteome</keyword>
<gene>
    <name evidence="3" type="ORF">SCA03_06980</name>
</gene>
<protein>
    <recommendedName>
        <fullName evidence="2">VWFA domain-containing protein</fullName>
    </recommendedName>
</protein>
<feature type="region of interest" description="Disordered" evidence="1">
    <location>
        <begin position="1"/>
        <end position="34"/>
    </location>
</feature>
<feature type="compositionally biased region" description="Basic residues" evidence="1">
    <location>
        <begin position="22"/>
        <end position="34"/>
    </location>
</feature>
<dbReference type="Pfam" id="PF00092">
    <property type="entry name" value="VWA"/>
    <property type="match status" value="1"/>
</dbReference>
<name>A0A4Y3QTZ0_STRCI</name>
<dbReference type="OrthoDB" id="5621159at2"/>
<feature type="domain" description="VWFA" evidence="2">
    <location>
        <begin position="398"/>
        <end position="597"/>
    </location>
</feature>
<dbReference type="RefSeq" id="WP_030884360.1">
    <property type="nucleotide sequence ID" value="NZ_BJMM01000003.1"/>
</dbReference>
<dbReference type="PROSITE" id="PS50234">
    <property type="entry name" value="VWFA"/>
    <property type="match status" value="1"/>
</dbReference>
<dbReference type="EMBL" id="BJMM01000003">
    <property type="protein sequence ID" value="GEB48147.1"/>
    <property type="molecule type" value="Genomic_DNA"/>
</dbReference>
<comment type="caution">
    <text evidence="3">The sequence shown here is derived from an EMBL/GenBank/DDBJ whole genome shotgun (WGS) entry which is preliminary data.</text>
</comment>
<sequence>MPRHSLPDGSGSAGTRGARPTSGRRPRRGQGSRRRTVVLATAFVVALGAGTAVAARTGVLPFTDGCEDSVGLRIAASPDIAPALRSLAAHAREEKTTSDGRCLDVRVSERTGAEVADSLRRGSVGASADYDVWLPDSRVWVDRVTSSGRAPRLETLGDVAGSPLALAVVPSAAGKMGWPDKRYSWSSIAGAATGEGDLRVGSADPARSATGLLALTRMHSAAVEKGGGKSETQAAAAAKQLAERTAPGDSQVLATLPRDDSGAELGNPQRNQALIVSEQAAYAHNKAAGDAPGLRLFYPKEDATALDYPLTLVDSDKLSTEKSRAALRFQTLLGDDTGLRTLARHGFRKPGGKADARLARAAGARSPQPWKATPGDPPSTRNVRATLGMWTITVQSARFLLVVDASASMAQPVPGRPGQSRMDVTKASLIQGLSQFTPQDEVGLWEFATRLDGGKDHRELVPLGRLGDRVEGGGTQRDELTSAFGRMEPIPGGATGLYDTALAAYKKVRSSYASGKFNAVVLLTDGSNEDPGSISRDELALGLKEQSEGKPPLPLITVAVGPDADEKAAEEIAEATGGSSHQVDDPSQIHEVILKAIMEAGSRG</sequence>
<dbReference type="SUPFAM" id="SSF53300">
    <property type="entry name" value="vWA-like"/>
    <property type="match status" value="1"/>
</dbReference>
<reference evidence="3 4" key="1">
    <citation type="submission" date="2019-06" db="EMBL/GenBank/DDBJ databases">
        <title>Whole genome shotgun sequence of Streptomyces cacaoi subsp. cacaoi NBRC 12748.</title>
        <authorList>
            <person name="Hosoyama A."/>
            <person name="Uohara A."/>
            <person name="Ohji S."/>
            <person name="Ichikawa N."/>
        </authorList>
    </citation>
    <scope>NUCLEOTIDE SEQUENCE [LARGE SCALE GENOMIC DNA]</scope>
    <source>
        <strain evidence="3 4">NBRC 12748</strain>
    </source>
</reference>
<dbReference type="SMART" id="SM00327">
    <property type="entry name" value="VWA"/>
    <property type="match status" value="1"/>
</dbReference>
<evidence type="ECO:0000313" key="4">
    <source>
        <dbReference type="Proteomes" id="UP000319210"/>
    </source>
</evidence>